<dbReference type="Proteomes" id="UP000019116">
    <property type="component" value="Chromosome 4A"/>
</dbReference>
<evidence type="ECO:0000256" key="3">
    <source>
        <dbReference type="ARBA" id="ARBA00022741"/>
    </source>
</evidence>
<keyword evidence="12" id="KW-1185">Reference proteome</keyword>
<dbReference type="Pfam" id="PF00069">
    <property type="entry name" value="Pkinase"/>
    <property type="match status" value="2"/>
</dbReference>
<dbReference type="Pfam" id="PF01419">
    <property type="entry name" value="Jacalin"/>
    <property type="match status" value="1"/>
</dbReference>
<dbReference type="InterPro" id="IPR017441">
    <property type="entry name" value="Protein_kinase_ATP_BS"/>
</dbReference>
<dbReference type="InterPro" id="IPR000719">
    <property type="entry name" value="Prot_kinase_dom"/>
</dbReference>
<accession>A0A3B6I7E2</accession>
<dbReference type="InterPro" id="IPR008271">
    <property type="entry name" value="Ser/Thr_kinase_AS"/>
</dbReference>
<keyword evidence="4" id="KW-0418">Kinase</keyword>
<dbReference type="FunFam" id="3.30.200.20:FF:000465">
    <property type="entry name" value="Cysteine-rich receptor-like protein kinase 6"/>
    <property type="match status" value="1"/>
</dbReference>
<evidence type="ECO:0000259" key="10">
    <source>
        <dbReference type="PROSITE" id="PS51752"/>
    </source>
</evidence>
<dbReference type="Gramene" id="TraesCS4A03G1220600.1">
    <property type="protein sequence ID" value="TraesCS4A03G1220600.1.CDS"/>
    <property type="gene ID" value="TraesCS4A03G1220600"/>
</dbReference>
<dbReference type="AlphaFoldDB" id="A0A3B6I7E2"/>
<dbReference type="STRING" id="4565.A0A3B6I7E2"/>
<keyword evidence="5 6" id="KW-0067">ATP-binding</keyword>
<dbReference type="SUPFAM" id="SSF56112">
    <property type="entry name" value="Protein kinase-like (PK-like)"/>
    <property type="match status" value="2"/>
</dbReference>
<evidence type="ECO:0000256" key="5">
    <source>
        <dbReference type="ARBA" id="ARBA00022840"/>
    </source>
</evidence>
<dbReference type="PaxDb" id="4565-Traes_4AL_015A5C163.3"/>
<dbReference type="InterPro" id="IPR001229">
    <property type="entry name" value="Jacalin-like_lectin_dom"/>
</dbReference>
<proteinExistence type="predicted"/>
<evidence type="ECO:0000256" key="7">
    <source>
        <dbReference type="SAM" id="Coils"/>
    </source>
</evidence>
<keyword evidence="3 6" id="KW-0547">Nucleotide-binding</keyword>
<dbReference type="OrthoDB" id="682106at2759"/>
<evidence type="ECO:0000313" key="11">
    <source>
        <dbReference type="EnsemblPlants" id="TraesCS4A02G484000.1"/>
    </source>
</evidence>
<dbReference type="SMART" id="SM00220">
    <property type="entry name" value="S_TKc"/>
    <property type="match status" value="1"/>
</dbReference>
<dbReference type="KEGG" id="taes:123088570"/>
<dbReference type="Gene3D" id="3.30.200.20">
    <property type="entry name" value="Phosphorylase Kinase, domain 1"/>
    <property type="match status" value="1"/>
</dbReference>
<dbReference type="SMART" id="SM00915">
    <property type="entry name" value="Jacalin"/>
    <property type="match status" value="1"/>
</dbReference>
<dbReference type="SMR" id="A0A3B6I7E2"/>
<evidence type="ECO:0000256" key="6">
    <source>
        <dbReference type="PROSITE-ProRule" id="PRU10141"/>
    </source>
</evidence>
<protein>
    <recommendedName>
        <fullName evidence="13">Protein kinase domain-containing protein</fullName>
    </recommendedName>
</protein>
<keyword evidence="7" id="KW-0175">Coiled coil</keyword>
<feature type="coiled-coil region" evidence="7">
    <location>
        <begin position="136"/>
        <end position="163"/>
    </location>
</feature>
<dbReference type="FunFam" id="1.10.510.10:FF:000870">
    <property type="entry name" value="OSJNBa0016N04.16-like protein"/>
    <property type="match status" value="1"/>
</dbReference>
<dbReference type="PROSITE" id="PS50011">
    <property type="entry name" value="PROTEIN_KINASE_DOM"/>
    <property type="match status" value="2"/>
</dbReference>
<evidence type="ECO:0000256" key="8">
    <source>
        <dbReference type="SAM" id="MobiDB-lite"/>
    </source>
</evidence>
<feature type="domain" description="Protein kinase" evidence="9">
    <location>
        <begin position="1"/>
        <end position="138"/>
    </location>
</feature>
<dbReference type="InterPro" id="IPR033734">
    <property type="entry name" value="Jacalin-like_lectin_dom_plant"/>
</dbReference>
<dbReference type="GO" id="GO:0005524">
    <property type="term" value="F:ATP binding"/>
    <property type="evidence" value="ECO:0007669"/>
    <property type="project" value="UniProtKB-UniRule"/>
</dbReference>
<dbReference type="RefSeq" id="XP_044366718.1">
    <property type="nucleotide sequence ID" value="XM_044510783.1"/>
</dbReference>
<sequence length="686" mass="76943">MPKICDFGLSRLINDSIRSFNTEHLCGSHPFMPPEYIETGGISKKHDVFSLGVTIIQIIAGPNGYGEYVDMPFNRFAELALLNWRGRIEGTSKHVEEYCQQVKKCITIASACVGHDKDKRPTIGSTLEQLQAITHRTVEEEEREGEQEQLEQIETTIDRTIEEEEREGEQEQKNFQVVKYGPWGGNGGTAHDIGAASSLRLKSVTIRYGDIIDSLTFSYSDHSGYVHTVGPWGGTGGANKYTINLDPTDFVKEISGKFGPYPLSHSNVITSLKLVTHEDTYGPFGFVEGTPFCGTLESGWAIVGFFARAERYVHKIGVYARPLTLDAEGLTVATTPGTSGATTKEENGQEGDSTVRDCDMASKLQNITSLTLRVLQEITDNFSEKRKIGQGTYGKVYVAELENGKEIAVKVLYNNMPKIDDEQFQSEFENLMRLEHHNIVRLVAYCYETQHQPMQYGGRTVFAERTYRALCFEYMQNGSLEKHLSDEGDRLDWHTCYKIIKGTWKGLKHLHEGFDQPIYHLDLKPSNILLDKNMVPKLADFGLSRLFGDKQTIITQTPIGTIGYVPMEFLHGNIVSNKFDIFSLGVVMIKIIAGNGGHSRSVEMPLRESFDMVREKWRGRMLETCLASKPLEAYCKQVNVCTEIALSCMDIDRHKRPNISDIINQLNGTEDVVNKAFSSSIPTSMS</sequence>
<organism evidence="11">
    <name type="scientific">Triticum aestivum</name>
    <name type="common">Wheat</name>
    <dbReference type="NCBI Taxonomy" id="4565"/>
    <lineage>
        <taxon>Eukaryota</taxon>
        <taxon>Viridiplantae</taxon>
        <taxon>Streptophyta</taxon>
        <taxon>Embryophyta</taxon>
        <taxon>Tracheophyta</taxon>
        <taxon>Spermatophyta</taxon>
        <taxon>Magnoliopsida</taxon>
        <taxon>Liliopsida</taxon>
        <taxon>Poales</taxon>
        <taxon>Poaceae</taxon>
        <taxon>BOP clade</taxon>
        <taxon>Pooideae</taxon>
        <taxon>Triticodae</taxon>
        <taxon>Triticeae</taxon>
        <taxon>Triticinae</taxon>
        <taxon>Triticum</taxon>
    </lineage>
</organism>
<feature type="compositionally biased region" description="Basic and acidic residues" evidence="8">
    <location>
        <begin position="343"/>
        <end position="354"/>
    </location>
</feature>
<dbReference type="PROSITE" id="PS51752">
    <property type="entry name" value="JACALIN_LECTIN"/>
    <property type="match status" value="1"/>
</dbReference>
<feature type="domain" description="Jacalin-type lectin" evidence="10">
    <location>
        <begin position="177"/>
        <end position="322"/>
    </location>
</feature>
<dbReference type="InterPro" id="IPR011009">
    <property type="entry name" value="Kinase-like_dom_sf"/>
</dbReference>
<keyword evidence="2" id="KW-0430">Lectin</keyword>
<reference evidence="11" key="2">
    <citation type="submission" date="2018-10" db="UniProtKB">
        <authorList>
            <consortium name="EnsemblPlants"/>
        </authorList>
    </citation>
    <scope>IDENTIFICATION</scope>
</reference>
<dbReference type="GO" id="GO:0004672">
    <property type="term" value="F:protein kinase activity"/>
    <property type="evidence" value="ECO:0007669"/>
    <property type="project" value="InterPro"/>
</dbReference>
<evidence type="ECO:0000259" key="9">
    <source>
        <dbReference type="PROSITE" id="PS50011"/>
    </source>
</evidence>
<dbReference type="EnsemblPlants" id="TraesCS4A02G484000.1">
    <property type="protein sequence ID" value="TraesCS4A02G484000.1"/>
    <property type="gene ID" value="TraesCS4A02G484000"/>
</dbReference>
<dbReference type="CDD" id="cd09612">
    <property type="entry name" value="Jacalin"/>
    <property type="match status" value="1"/>
</dbReference>
<dbReference type="GO" id="GO:0030246">
    <property type="term" value="F:carbohydrate binding"/>
    <property type="evidence" value="ECO:0007669"/>
    <property type="project" value="UniProtKB-KW"/>
</dbReference>
<dbReference type="Gene3D" id="2.100.10.30">
    <property type="entry name" value="Jacalin-like lectin domain"/>
    <property type="match status" value="1"/>
</dbReference>
<feature type="binding site" evidence="6">
    <location>
        <position position="410"/>
    </location>
    <ligand>
        <name>ATP</name>
        <dbReference type="ChEBI" id="CHEBI:30616"/>
    </ligand>
</feature>
<dbReference type="PANTHER" id="PTHR45707:SF76">
    <property type="entry name" value="PROTEIN KINASE DOMAIN-CONTAINING PROTEIN"/>
    <property type="match status" value="1"/>
</dbReference>
<dbReference type="RefSeq" id="XP_044366719.1">
    <property type="nucleotide sequence ID" value="XM_044510784.1"/>
</dbReference>
<dbReference type="PANTHER" id="PTHR45707">
    <property type="entry name" value="C2 CALCIUM/LIPID-BINDING PLANT PHOSPHORIBOSYLTRANSFERASE FAMILY PROTEIN"/>
    <property type="match status" value="1"/>
</dbReference>
<dbReference type="SUPFAM" id="SSF51101">
    <property type="entry name" value="Mannose-binding lectins"/>
    <property type="match status" value="1"/>
</dbReference>
<dbReference type="GeneID" id="123088570"/>
<feature type="domain" description="Protein kinase" evidence="9">
    <location>
        <begin position="382"/>
        <end position="673"/>
    </location>
</feature>
<evidence type="ECO:0000256" key="2">
    <source>
        <dbReference type="ARBA" id="ARBA00022734"/>
    </source>
</evidence>
<evidence type="ECO:0000256" key="1">
    <source>
        <dbReference type="ARBA" id="ARBA00022679"/>
    </source>
</evidence>
<gene>
    <name evidence="11" type="primary">LOC123088570</name>
</gene>
<keyword evidence="1" id="KW-0808">Transferase</keyword>
<feature type="region of interest" description="Disordered" evidence="8">
    <location>
        <begin position="334"/>
        <end position="354"/>
    </location>
</feature>
<dbReference type="PROSITE" id="PS00107">
    <property type="entry name" value="PROTEIN_KINASE_ATP"/>
    <property type="match status" value="1"/>
</dbReference>
<name>A0A3B6I7E2_WHEAT</name>
<reference evidence="11" key="1">
    <citation type="submission" date="2018-08" db="EMBL/GenBank/DDBJ databases">
        <authorList>
            <person name="Rossello M."/>
        </authorList>
    </citation>
    <scope>NUCLEOTIDE SEQUENCE [LARGE SCALE GENOMIC DNA]</scope>
    <source>
        <strain evidence="11">cv. Chinese Spring</strain>
    </source>
</reference>
<evidence type="ECO:0000256" key="4">
    <source>
        <dbReference type="ARBA" id="ARBA00022777"/>
    </source>
</evidence>
<dbReference type="Gramene" id="TraesCS4A02G484000.1">
    <property type="protein sequence ID" value="TraesCS4A02G484000.1"/>
    <property type="gene ID" value="TraesCS4A02G484000"/>
</dbReference>
<dbReference type="PROSITE" id="PS00108">
    <property type="entry name" value="PROTEIN_KINASE_ST"/>
    <property type="match status" value="1"/>
</dbReference>
<dbReference type="InterPro" id="IPR036404">
    <property type="entry name" value="Jacalin-like_lectin_dom_sf"/>
</dbReference>
<evidence type="ECO:0000313" key="12">
    <source>
        <dbReference type="Proteomes" id="UP000019116"/>
    </source>
</evidence>
<dbReference type="Gene3D" id="1.10.510.10">
    <property type="entry name" value="Transferase(Phosphotransferase) domain 1"/>
    <property type="match status" value="2"/>
</dbReference>
<evidence type="ECO:0008006" key="13">
    <source>
        <dbReference type="Google" id="ProtNLM"/>
    </source>
</evidence>